<name>Q5JGM6_THEKO</name>
<dbReference type="InParanoid" id="Q5JGM6"/>
<evidence type="ECO:0000313" key="2">
    <source>
        <dbReference type="EMBL" id="BAD85457.1"/>
    </source>
</evidence>
<dbReference type="STRING" id="69014.TK1268"/>
<dbReference type="Proteomes" id="UP000000536">
    <property type="component" value="Chromosome"/>
</dbReference>
<dbReference type="eggNOG" id="arCOG05737">
    <property type="taxonomic scope" value="Archaea"/>
</dbReference>
<keyword evidence="3" id="KW-1185">Reference proteome</keyword>
<dbReference type="OrthoDB" id="86210at2157"/>
<gene>
    <name evidence="2" type="ordered locus">TK1268</name>
</gene>
<dbReference type="HOGENOM" id="CLU_035109_0_0_2"/>
<dbReference type="PhylomeDB" id="Q5JGM6"/>
<dbReference type="KEGG" id="tko:TK1268"/>
<evidence type="ECO:0000313" key="3">
    <source>
        <dbReference type="Proteomes" id="UP000000536"/>
    </source>
</evidence>
<dbReference type="RefSeq" id="WP_011250219.1">
    <property type="nucleotide sequence ID" value="NC_006624.1"/>
</dbReference>
<dbReference type="PATRIC" id="fig|69014.16.peg.1241"/>
<evidence type="ECO:0000256" key="1">
    <source>
        <dbReference type="SAM" id="MobiDB-lite"/>
    </source>
</evidence>
<accession>Q5JGM6</accession>
<dbReference type="EMBL" id="AP006878">
    <property type="protein sequence ID" value="BAD85457.1"/>
    <property type="molecule type" value="Genomic_DNA"/>
</dbReference>
<feature type="compositionally biased region" description="Basic and acidic residues" evidence="1">
    <location>
        <begin position="147"/>
        <end position="159"/>
    </location>
</feature>
<protein>
    <submittedName>
        <fullName evidence="2">Uncharacterized protein</fullName>
    </submittedName>
</protein>
<organism evidence="2 3">
    <name type="scientific">Thermococcus kodakarensis (strain ATCC BAA-918 / JCM 12380 / KOD1)</name>
    <name type="common">Pyrococcus kodakaraensis (strain KOD1)</name>
    <dbReference type="NCBI Taxonomy" id="69014"/>
    <lineage>
        <taxon>Archaea</taxon>
        <taxon>Methanobacteriati</taxon>
        <taxon>Methanobacteriota</taxon>
        <taxon>Thermococci</taxon>
        <taxon>Thermococcales</taxon>
        <taxon>Thermococcaceae</taxon>
        <taxon>Thermococcus</taxon>
    </lineage>
</organism>
<sequence>MELPTKTPMVENAVVTSKMELSNLIQEALSQGSGVFLKIFSKDSRNKYYITLLLDSSKVLAAEGIVVDTKERYSGDKTVELFKALLDKPMIVDVYSLDEIELKLAIAENLETYSETPKVPINELFEEISEEPKVGIVEKPQPTKAAAPERERTAPKKAEKLPEIAPKKAETTTGPEISIKLRGEKIPEEAFMKYAEAIQRDSEKIRGIKIKKIEFTGNAEGGVVDLNVTVYGSSESKNRRDIEISERRIFHIVSKNAPIIFRVSEYKPRLKDIRVVLDGEEARPREITEKDKKRTDYIDKSKKIRLSVLEDMWPYFSNFAKTVIREIETSGMLVESAYFDIKGRREFEINLSIAVKGEYDKDTAERAVRAVLARHARELSKAIERYISIHTVTVEVIRPEGVVPTKPSVKPTSAKASEILAKKELLEKEVEKLLQEAGIDELAFLTEEKKKEAEQTLLKSRIEPAIETLKARIHAELKLVPRATFKWLKLNHEVQGSTVYVDIEASFAKEEVGGLFGAYSGISDEKIKQDVAETINRVIKEVSSEYSVSIRLRKLNIILR</sequence>
<reference evidence="2 3" key="1">
    <citation type="journal article" date="2005" name="Genome Res.">
        <title>Complete genome sequence of the hyperthermophilic archaeon Thermococcus kodakaraensis KOD1 and comparison with Pyrococcus genomes.</title>
        <authorList>
            <person name="Fukui T."/>
            <person name="Atomi H."/>
            <person name="Kanai T."/>
            <person name="Matsumi R."/>
            <person name="Fujiwara S."/>
            <person name="Imanaka T."/>
        </authorList>
    </citation>
    <scope>NUCLEOTIDE SEQUENCE [LARGE SCALE GENOMIC DNA]</scope>
    <source>
        <strain evidence="3">ATCC BAA-918 / JCM 12380 / KOD1</strain>
    </source>
</reference>
<dbReference type="EnsemblBacteria" id="BAD85457">
    <property type="protein sequence ID" value="BAD85457"/>
    <property type="gene ID" value="TK1268"/>
</dbReference>
<dbReference type="AlphaFoldDB" id="Q5JGM6"/>
<feature type="region of interest" description="Disordered" evidence="1">
    <location>
        <begin position="138"/>
        <end position="159"/>
    </location>
</feature>
<proteinExistence type="predicted"/>
<dbReference type="GeneID" id="78447785"/>